<dbReference type="Proteomes" id="UP001519362">
    <property type="component" value="Unassembled WGS sequence"/>
</dbReference>
<name>A0ABS4ZK01_9MICO</name>
<accession>A0ABS4ZK01</accession>
<gene>
    <name evidence="1" type="ORF">JOF34_002207</name>
</gene>
<organism evidence="1 2">
    <name type="scientific">Microbacterium amylolyticum</name>
    <dbReference type="NCBI Taxonomy" id="936337"/>
    <lineage>
        <taxon>Bacteria</taxon>
        <taxon>Bacillati</taxon>
        <taxon>Actinomycetota</taxon>
        <taxon>Actinomycetes</taxon>
        <taxon>Micrococcales</taxon>
        <taxon>Microbacteriaceae</taxon>
        <taxon>Microbacterium</taxon>
    </lineage>
</organism>
<proteinExistence type="predicted"/>
<protein>
    <submittedName>
        <fullName evidence="1">Uncharacterized protein</fullName>
    </submittedName>
</protein>
<evidence type="ECO:0000313" key="2">
    <source>
        <dbReference type="Proteomes" id="UP001519362"/>
    </source>
</evidence>
<evidence type="ECO:0000313" key="1">
    <source>
        <dbReference type="EMBL" id="MBP2437621.1"/>
    </source>
</evidence>
<reference evidence="1 2" key="1">
    <citation type="submission" date="2021-03" db="EMBL/GenBank/DDBJ databases">
        <title>Sequencing the genomes of 1000 actinobacteria strains.</title>
        <authorList>
            <person name="Klenk H.-P."/>
        </authorList>
    </citation>
    <scope>NUCLEOTIDE SEQUENCE [LARGE SCALE GENOMIC DNA]</scope>
    <source>
        <strain evidence="1 2">DSM 24221</strain>
    </source>
</reference>
<keyword evidence="2" id="KW-1185">Reference proteome</keyword>
<comment type="caution">
    <text evidence="1">The sequence shown here is derived from an EMBL/GenBank/DDBJ whole genome shotgun (WGS) entry which is preliminary data.</text>
</comment>
<dbReference type="EMBL" id="JAGIOL010000001">
    <property type="protein sequence ID" value="MBP2437621.1"/>
    <property type="molecule type" value="Genomic_DNA"/>
</dbReference>
<sequence length="37" mass="3626">MLVDPDHADSVEAGGVIDEQPLALGEDGVVGGVPGIP</sequence>